<dbReference type="EMBL" id="AVOT02040077">
    <property type="protein sequence ID" value="MBW0535239.1"/>
    <property type="molecule type" value="Genomic_DNA"/>
</dbReference>
<proteinExistence type="predicted"/>
<comment type="caution">
    <text evidence="1">The sequence shown here is derived from an EMBL/GenBank/DDBJ whole genome shotgun (WGS) entry which is preliminary data.</text>
</comment>
<gene>
    <name evidence="1" type="ORF">O181_074954</name>
</gene>
<dbReference type="Proteomes" id="UP000765509">
    <property type="component" value="Unassembled WGS sequence"/>
</dbReference>
<organism evidence="1 2">
    <name type="scientific">Austropuccinia psidii MF-1</name>
    <dbReference type="NCBI Taxonomy" id="1389203"/>
    <lineage>
        <taxon>Eukaryota</taxon>
        <taxon>Fungi</taxon>
        <taxon>Dikarya</taxon>
        <taxon>Basidiomycota</taxon>
        <taxon>Pucciniomycotina</taxon>
        <taxon>Pucciniomycetes</taxon>
        <taxon>Pucciniales</taxon>
        <taxon>Sphaerophragmiaceae</taxon>
        <taxon>Austropuccinia</taxon>
    </lineage>
</organism>
<reference evidence="1" key="1">
    <citation type="submission" date="2021-03" db="EMBL/GenBank/DDBJ databases">
        <title>Draft genome sequence of rust myrtle Austropuccinia psidii MF-1, a brazilian biotype.</title>
        <authorList>
            <person name="Quecine M.C."/>
            <person name="Pachon D.M.R."/>
            <person name="Bonatelli M.L."/>
            <person name="Correr F.H."/>
            <person name="Franceschini L.M."/>
            <person name="Leite T.F."/>
            <person name="Margarido G.R.A."/>
            <person name="Almeida C.A."/>
            <person name="Ferrarezi J.A."/>
            <person name="Labate C.A."/>
        </authorList>
    </citation>
    <scope>NUCLEOTIDE SEQUENCE</scope>
    <source>
        <strain evidence="1">MF-1</strain>
    </source>
</reference>
<evidence type="ECO:0000313" key="1">
    <source>
        <dbReference type="EMBL" id="MBW0535239.1"/>
    </source>
</evidence>
<name>A0A9Q3IDZ3_9BASI</name>
<keyword evidence="2" id="KW-1185">Reference proteome</keyword>
<protein>
    <submittedName>
        <fullName evidence="1">Uncharacterized protein</fullName>
    </submittedName>
</protein>
<accession>A0A9Q3IDZ3</accession>
<sequence length="199" mass="23188">MKTPNRHMLRWQRATQEYRGNFTIVHKDGNIHKNADGLRRWPLPNNIYNPAYVPEESSPQFPIEGISVTDLNATFFEEVRNSYTQDRNCSILCQLLTKDCKEKSLIHALDEIWIKSYDEGRFHLLDGMMYHRAKYTGVMTVVDRYLINIVLKECHDSPFSGHLSEDRTREKKPAYGGQCGRKMLQSIVEPVTDVKKQIN</sequence>
<dbReference type="AlphaFoldDB" id="A0A9Q3IDZ3"/>
<evidence type="ECO:0000313" key="2">
    <source>
        <dbReference type="Proteomes" id="UP000765509"/>
    </source>
</evidence>